<gene>
    <name evidence="2" type="ORF">IQ260_05135</name>
</gene>
<protein>
    <submittedName>
        <fullName evidence="2">DUF5615 family PIN-like protein</fullName>
    </submittedName>
</protein>
<dbReference type="Proteomes" id="UP000615026">
    <property type="component" value="Unassembled WGS sequence"/>
</dbReference>
<dbReference type="AlphaFoldDB" id="A0A928X050"/>
<name>A0A928X050_LEPEC</name>
<feature type="domain" description="DUF5615" evidence="1">
    <location>
        <begin position="4"/>
        <end position="108"/>
    </location>
</feature>
<reference evidence="2" key="1">
    <citation type="submission" date="2020-10" db="EMBL/GenBank/DDBJ databases">
        <authorList>
            <person name="Castelo-Branco R."/>
            <person name="Eusebio N."/>
            <person name="Adriana R."/>
            <person name="Vieira A."/>
            <person name="Brugerolle De Fraissinette N."/>
            <person name="Rezende De Castro R."/>
            <person name="Schneider M.P."/>
            <person name="Vasconcelos V."/>
            <person name="Leao P.N."/>
        </authorList>
    </citation>
    <scope>NUCLEOTIDE SEQUENCE</scope>
    <source>
        <strain evidence="2">LEGE 11479</strain>
    </source>
</reference>
<sequence>MAALYANEQFPRRVVEFLRSLDHDVLTVQEANNRGLSDDQVLAFATSENRAVLTLNRKDFIKLHRANSDHAGIIVCSRDDNWQRQADRIHKAVSLFDSLNSQLVRVNKPE</sequence>
<organism evidence="2 3">
    <name type="scientific">Leptolyngbya cf. ectocarpi LEGE 11479</name>
    <dbReference type="NCBI Taxonomy" id="1828722"/>
    <lineage>
        <taxon>Bacteria</taxon>
        <taxon>Bacillati</taxon>
        <taxon>Cyanobacteriota</taxon>
        <taxon>Cyanophyceae</taxon>
        <taxon>Leptolyngbyales</taxon>
        <taxon>Leptolyngbyaceae</taxon>
        <taxon>Leptolyngbya group</taxon>
        <taxon>Leptolyngbya</taxon>
    </lineage>
</organism>
<dbReference type="RefSeq" id="WP_193991478.1">
    <property type="nucleotide sequence ID" value="NZ_JADEXP010000026.1"/>
</dbReference>
<comment type="caution">
    <text evidence="2">The sequence shown here is derived from an EMBL/GenBank/DDBJ whole genome shotgun (WGS) entry which is preliminary data.</text>
</comment>
<dbReference type="EMBL" id="JADEXP010000026">
    <property type="protein sequence ID" value="MBE9066032.1"/>
    <property type="molecule type" value="Genomic_DNA"/>
</dbReference>
<keyword evidence="3" id="KW-1185">Reference proteome</keyword>
<dbReference type="Pfam" id="PF18480">
    <property type="entry name" value="DUF5615"/>
    <property type="match status" value="1"/>
</dbReference>
<accession>A0A928X050</accession>
<evidence type="ECO:0000259" key="1">
    <source>
        <dbReference type="Pfam" id="PF18480"/>
    </source>
</evidence>
<evidence type="ECO:0000313" key="3">
    <source>
        <dbReference type="Proteomes" id="UP000615026"/>
    </source>
</evidence>
<proteinExistence type="predicted"/>
<dbReference type="InterPro" id="IPR041049">
    <property type="entry name" value="DUF5615"/>
</dbReference>
<evidence type="ECO:0000313" key="2">
    <source>
        <dbReference type="EMBL" id="MBE9066032.1"/>
    </source>
</evidence>